<dbReference type="Pfam" id="PF12836">
    <property type="entry name" value="HHH_3"/>
    <property type="match status" value="1"/>
</dbReference>
<dbReference type="STRING" id="483547.GSUB_12335"/>
<keyword evidence="2" id="KW-1185">Reference proteome</keyword>
<dbReference type="OrthoDB" id="5296317at2"/>
<dbReference type="Proteomes" id="UP000035036">
    <property type="component" value="Chromosome"/>
</dbReference>
<dbReference type="AlphaFoldDB" id="A0A0B5FSQ6"/>
<accession>A0A0B5FSQ6</accession>
<organism evidence="1 2">
    <name type="scientific">Geoalkalibacter subterraneus</name>
    <dbReference type="NCBI Taxonomy" id="483547"/>
    <lineage>
        <taxon>Bacteria</taxon>
        <taxon>Pseudomonadati</taxon>
        <taxon>Thermodesulfobacteriota</taxon>
        <taxon>Desulfuromonadia</taxon>
        <taxon>Desulfuromonadales</taxon>
        <taxon>Geoalkalibacteraceae</taxon>
        <taxon>Geoalkalibacter</taxon>
    </lineage>
</organism>
<gene>
    <name evidence="1" type="ORF">GSUB_12335</name>
</gene>
<dbReference type="InterPro" id="IPR010994">
    <property type="entry name" value="RuvA_2-like"/>
</dbReference>
<protein>
    <recommendedName>
        <fullName evidence="3">Soluble ligand binding domain-containing protein</fullName>
    </recommendedName>
</protein>
<dbReference type="SUPFAM" id="SSF47781">
    <property type="entry name" value="RuvA domain 2-like"/>
    <property type="match status" value="1"/>
</dbReference>
<proteinExistence type="predicted"/>
<dbReference type="EMBL" id="CP010311">
    <property type="protein sequence ID" value="AJF07185.1"/>
    <property type="molecule type" value="Genomic_DNA"/>
</dbReference>
<sequence length="185" mass="20449">MNARQGVLLLIGTILTFLLLNQGRLLFSVQELPAPAPAPSSQIIVEIAAGVPRPGIYQFSDGLLWPAVISLTDLDCVRSAQQSSFPDASVANGQRLAFSCNSLNKLEVETSWMSAAHRMALGVSLHPDRMSLDDWQALPGIGPRLAERIEQDRQLNGDFERIDRLRRVKGIGAGRISQWRKFFLK</sequence>
<evidence type="ECO:0008006" key="3">
    <source>
        <dbReference type="Google" id="ProtNLM"/>
    </source>
</evidence>
<dbReference type="KEGG" id="gsb:GSUB_12335"/>
<dbReference type="RefSeq" id="WP_040201027.1">
    <property type="nucleotide sequence ID" value="NZ_CP010311.1"/>
</dbReference>
<evidence type="ECO:0000313" key="2">
    <source>
        <dbReference type="Proteomes" id="UP000035036"/>
    </source>
</evidence>
<name>A0A0B5FSQ6_9BACT</name>
<dbReference type="HOGENOM" id="CLU_052011_1_1_7"/>
<reference evidence="1 2" key="1">
    <citation type="journal article" date="2015" name="Genome Announc.">
        <title>Genomes of Geoalkalibacter ferrihydriticus Z-0531T and Geoalkalibacter subterraneus Red1T, Two Haloalkaliphilic Metal-Reducing Deltaproteobacteria.</title>
        <authorList>
            <person name="Badalamenti J.P."/>
            <person name="Krajmalnik-Brown R."/>
            <person name="Torres C.I."/>
            <person name="Bond D.R."/>
        </authorList>
    </citation>
    <scope>NUCLEOTIDE SEQUENCE [LARGE SCALE GENOMIC DNA]</scope>
    <source>
        <strain evidence="1 2">Red1</strain>
    </source>
</reference>
<dbReference type="Gene3D" id="1.10.150.320">
    <property type="entry name" value="Photosystem II 12 kDa extrinsic protein"/>
    <property type="match status" value="1"/>
</dbReference>
<evidence type="ECO:0000313" key="1">
    <source>
        <dbReference type="EMBL" id="AJF07185.1"/>
    </source>
</evidence>